<dbReference type="Proteomes" id="UP000239326">
    <property type="component" value="Plasmid unnamed1"/>
</dbReference>
<organism evidence="1 2">
    <name type="scientific">Simplicispira suum</name>
    <dbReference type="NCBI Taxonomy" id="2109915"/>
    <lineage>
        <taxon>Bacteria</taxon>
        <taxon>Pseudomonadati</taxon>
        <taxon>Pseudomonadota</taxon>
        <taxon>Betaproteobacteria</taxon>
        <taxon>Burkholderiales</taxon>
        <taxon>Comamonadaceae</taxon>
        <taxon>Simplicispira</taxon>
    </lineage>
</organism>
<dbReference type="KEGG" id="simp:C6571_18160"/>
<evidence type="ECO:0000313" key="2">
    <source>
        <dbReference type="Proteomes" id="UP000239326"/>
    </source>
</evidence>
<sequence>MSNFNADDFPPIIVGRQYEFYAEMQQAEMPEHARMRNYTGQTVTVTSGPLPKDDDEGSDLFRIRAADGREFEAFEEELCGWNKAHGQYFWPDGTYGPDRDKQYLGNERNLRAQLNGGLYLDQVERVA</sequence>
<protein>
    <submittedName>
        <fullName evidence="1">Uncharacterized protein</fullName>
    </submittedName>
</protein>
<name>A0A2S0N5E8_9BURK</name>
<reference evidence="1 2" key="1">
    <citation type="submission" date="2018-03" db="EMBL/GenBank/DDBJ databases">
        <title>Genome sequencing of Simplicispira sp.</title>
        <authorList>
            <person name="Kim S.-J."/>
            <person name="Heo J."/>
            <person name="Kwon S.-W."/>
        </authorList>
    </citation>
    <scope>NUCLEOTIDE SEQUENCE [LARGE SCALE GENOMIC DNA]</scope>
    <source>
        <strain evidence="1 2">SC1-8</strain>
        <plasmid evidence="1 2">unnamed1</plasmid>
    </source>
</reference>
<accession>A0A2S0N5E8</accession>
<proteinExistence type="predicted"/>
<dbReference type="RefSeq" id="WP_013516274.1">
    <property type="nucleotide sequence ID" value="NZ_CP027670.1"/>
</dbReference>
<gene>
    <name evidence="1" type="ORF">C6571_18160</name>
</gene>
<dbReference type="AlphaFoldDB" id="A0A2S0N5E8"/>
<keyword evidence="2" id="KW-1185">Reference proteome</keyword>
<geneLocation type="plasmid" evidence="1 2">
    <name>unnamed1</name>
</geneLocation>
<keyword evidence="1" id="KW-0614">Plasmid</keyword>
<dbReference type="EMBL" id="CP027670">
    <property type="protein sequence ID" value="AVO43370.1"/>
    <property type="molecule type" value="Genomic_DNA"/>
</dbReference>
<evidence type="ECO:0000313" key="1">
    <source>
        <dbReference type="EMBL" id="AVO43370.1"/>
    </source>
</evidence>